<dbReference type="GO" id="GO:0003677">
    <property type="term" value="F:DNA binding"/>
    <property type="evidence" value="ECO:0007669"/>
    <property type="project" value="InterPro"/>
</dbReference>
<dbReference type="Proteomes" id="UP000799324">
    <property type="component" value="Unassembled WGS sequence"/>
</dbReference>
<dbReference type="PANTHER" id="PTHR46910:SF5">
    <property type="entry name" value="ZN(II)2CYS6 TRANSCRIPTION FACTOR (EUROFUNG)"/>
    <property type="match status" value="1"/>
</dbReference>
<feature type="region of interest" description="Disordered" evidence="2">
    <location>
        <begin position="112"/>
        <end position="152"/>
    </location>
</feature>
<evidence type="ECO:0000313" key="4">
    <source>
        <dbReference type="EMBL" id="KAF2650810.1"/>
    </source>
</evidence>
<dbReference type="AlphaFoldDB" id="A0A6A6ST37"/>
<reference evidence="4" key="1">
    <citation type="journal article" date="2020" name="Stud. Mycol.">
        <title>101 Dothideomycetes genomes: a test case for predicting lifestyles and emergence of pathogens.</title>
        <authorList>
            <person name="Haridas S."/>
            <person name="Albert R."/>
            <person name="Binder M."/>
            <person name="Bloem J."/>
            <person name="Labutti K."/>
            <person name="Salamov A."/>
            <person name="Andreopoulos B."/>
            <person name="Baker S."/>
            <person name="Barry K."/>
            <person name="Bills G."/>
            <person name="Bluhm B."/>
            <person name="Cannon C."/>
            <person name="Castanera R."/>
            <person name="Culley D."/>
            <person name="Daum C."/>
            <person name="Ezra D."/>
            <person name="Gonzalez J."/>
            <person name="Henrissat B."/>
            <person name="Kuo A."/>
            <person name="Liang C."/>
            <person name="Lipzen A."/>
            <person name="Lutzoni F."/>
            <person name="Magnuson J."/>
            <person name="Mondo S."/>
            <person name="Nolan M."/>
            <person name="Ohm R."/>
            <person name="Pangilinan J."/>
            <person name="Park H.-J."/>
            <person name="Ramirez L."/>
            <person name="Alfaro M."/>
            <person name="Sun H."/>
            <person name="Tritt A."/>
            <person name="Yoshinaga Y."/>
            <person name="Zwiers L.-H."/>
            <person name="Turgeon B."/>
            <person name="Goodwin S."/>
            <person name="Spatafora J."/>
            <person name="Crous P."/>
            <person name="Grigoriev I."/>
        </authorList>
    </citation>
    <scope>NUCLEOTIDE SEQUENCE</scope>
    <source>
        <strain evidence="4">CBS 122681</strain>
    </source>
</reference>
<dbReference type="SMART" id="SM00906">
    <property type="entry name" value="Fungal_trans"/>
    <property type="match status" value="1"/>
</dbReference>
<evidence type="ECO:0000313" key="5">
    <source>
        <dbReference type="Proteomes" id="UP000799324"/>
    </source>
</evidence>
<dbReference type="OrthoDB" id="103819at2759"/>
<dbReference type="InterPro" id="IPR050987">
    <property type="entry name" value="AtrR-like"/>
</dbReference>
<name>A0A6A6ST37_9PLEO</name>
<feature type="compositionally biased region" description="Polar residues" evidence="2">
    <location>
        <begin position="112"/>
        <end position="139"/>
    </location>
</feature>
<gene>
    <name evidence="4" type="ORF">K491DRAFT_761521</name>
</gene>
<feature type="compositionally biased region" description="Gly residues" evidence="2">
    <location>
        <begin position="744"/>
        <end position="766"/>
    </location>
</feature>
<feature type="region of interest" description="Disordered" evidence="2">
    <location>
        <begin position="739"/>
        <end position="777"/>
    </location>
</feature>
<keyword evidence="5" id="KW-1185">Reference proteome</keyword>
<evidence type="ECO:0000256" key="1">
    <source>
        <dbReference type="ARBA" id="ARBA00023242"/>
    </source>
</evidence>
<evidence type="ECO:0000259" key="3">
    <source>
        <dbReference type="SMART" id="SM00906"/>
    </source>
</evidence>
<keyword evidence="1" id="KW-0539">Nucleus</keyword>
<dbReference type="EMBL" id="MU004444">
    <property type="protein sequence ID" value="KAF2650810.1"/>
    <property type="molecule type" value="Genomic_DNA"/>
</dbReference>
<dbReference type="GO" id="GO:0008270">
    <property type="term" value="F:zinc ion binding"/>
    <property type="evidence" value="ECO:0007669"/>
    <property type="project" value="InterPro"/>
</dbReference>
<dbReference type="InterPro" id="IPR007219">
    <property type="entry name" value="XnlR_reg_dom"/>
</dbReference>
<dbReference type="PANTHER" id="PTHR46910">
    <property type="entry name" value="TRANSCRIPTION FACTOR PDR1"/>
    <property type="match status" value="1"/>
</dbReference>
<organism evidence="4 5">
    <name type="scientific">Lophiostoma macrostomum CBS 122681</name>
    <dbReference type="NCBI Taxonomy" id="1314788"/>
    <lineage>
        <taxon>Eukaryota</taxon>
        <taxon>Fungi</taxon>
        <taxon>Dikarya</taxon>
        <taxon>Ascomycota</taxon>
        <taxon>Pezizomycotina</taxon>
        <taxon>Dothideomycetes</taxon>
        <taxon>Pleosporomycetidae</taxon>
        <taxon>Pleosporales</taxon>
        <taxon>Lophiostomataceae</taxon>
        <taxon>Lophiostoma</taxon>
    </lineage>
</organism>
<accession>A0A6A6ST37</accession>
<dbReference type="CDD" id="cd12148">
    <property type="entry name" value="fungal_TF_MHR"/>
    <property type="match status" value="1"/>
</dbReference>
<protein>
    <recommendedName>
        <fullName evidence="3">Xylanolytic transcriptional activator regulatory domain-containing protein</fullName>
    </recommendedName>
</protein>
<dbReference type="GO" id="GO:0006351">
    <property type="term" value="P:DNA-templated transcription"/>
    <property type="evidence" value="ECO:0007669"/>
    <property type="project" value="InterPro"/>
</dbReference>
<proteinExistence type="predicted"/>
<dbReference type="GO" id="GO:0003700">
    <property type="term" value="F:DNA-binding transcription factor activity"/>
    <property type="evidence" value="ECO:0007669"/>
    <property type="project" value="InterPro"/>
</dbReference>
<dbReference type="Pfam" id="PF04082">
    <property type="entry name" value="Fungal_trans"/>
    <property type="match status" value="1"/>
</dbReference>
<sequence length="803" mass="88924">MGPPKYNERATHAGLAKYDVTGPHHAQTAKLLSCVRYNVILQVHTTWGARFMGIMLTGTQACQTTAPAQKAQKQRVHISDEYERKIDRIEYRLSGIEHVLEALASKLSNLDLSRNSDKASPNSNSRSSKAGNASNSNTDPVPETPAPFEGETTLNSQSEYARELLEKAIGSTPSMGQNAEVKAALTSLQGMVSRQNQPILTKNEPQPLINKSLAAIDASTLERPQWDQVEEILEQATTRPTMCFAVVFPFLKMNNLTDIFKDTFGTEGETSAGRRCLVYGVLYQLFTEFSAYPIDGVKMEKYKRSGQLCKVQMEVAMSQLDLFVPATYENILALVLSAAYAVEICKPSLCWILNSMAISLCQSLGYHRISSMADDDEEERRAKVHIFWFAYVMDKTLSLRLGRASAIQDWDMSLPFPSAFPSQSMIPAPTVAADMQLYWIKVAQVQGQVYERLYSPAAFLKAPEERAQIARELSNALHEAWMVRGDASVLDFMFTADSLAQRVPKVKAMPNEAELPSALYRDTRPDLLETPLQIMGSKDGTFGKVGDLFHHSDAIVHYSTIALIQKAVSPNNNTFNQECLDSARAALAAHQRASEQFNLPGNEEMWSGYLHWSILQSPFTPFIVLFCNSLREPNSDDLASLSKFVLSLESCRTLSEGADKLYKMCHLFLQVAKLYVEARTKDFEHHRRNNTQSNVYVTSDGQQTLDLNAITQFDPYLSALGLVAGGAWPMASFQGQMGTEGAEGTEGFGSFDGTGTSGGSMDGTGWGPPVPSGNQNSLQDWFSGSRYIMGLMEEDILMPDQNF</sequence>
<feature type="domain" description="Xylanolytic transcriptional activator regulatory" evidence="3">
    <location>
        <begin position="350"/>
        <end position="423"/>
    </location>
</feature>
<evidence type="ECO:0000256" key="2">
    <source>
        <dbReference type="SAM" id="MobiDB-lite"/>
    </source>
</evidence>